<evidence type="ECO:0000313" key="2">
    <source>
        <dbReference type="Proteomes" id="UP001063166"/>
    </source>
</evidence>
<dbReference type="EMBL" id="BRPK01000005">
    <property type="protein sequence ID" value="GLB38286.1"/>
    <property type="molecule type" value="Genomic_DNA"/>
</dbReference>
<name>A0A9P3PMA5_LYOSH</name>
<comment type="caution">
    <text evidence="1">The sequence shown here is derived from an EMBL/GenBank/DDBJ whole genome shotgun (WGS) entry which is preliminary data.</text>
</comment>
<accession>A0A9P3PMA5</accession>
<proteinExistence type="predicted"/>
<dbReference type="AlphaFoldDB" id="A0A9P3PMA5"/>
<gene>
    <name evidence="1" type="ORF">LshimejAT787_0501510</name>
</gene>
<organism evidence="1 2">
    <name type="scientific">Lyophyllum shimeji</name>
    <name type="common">Hon-shimeji</name>
    <name type="synonym">Tricholoma shimeji</name>
    <dbReference type="NCBI Taxonomy" id="47721"/>
    <lineage>
        <taxon>Eukaryota</taxon>
        <taxon>Fungi</taxon>
        <taxon>Dikarya</taxon>
        <taxon>Basidiomycota</taxon>
        <taxon>Agaricomycotina</taxon>
        <taxon>Agaricomycetes</taxon>
        <taxon>Agaricomycetidae</taxon>
        <taxon>Agaricales</taxon>
        <taxon>Tricholomatineae</taxon>
        <taxon>Lyophyllaceae</taxon>
        <taxon>Lyophyllum</taxon>
    </lineage>
</organism>
<sequence length="82" mass="9287">MTYPGSTFQLILLDSSRKLELQRPHRQLLSLTGDALCLDISVETYVGAFATLSYQSTLYSLERSSPRRSVVSCKEPNLTLRY</sequence>
<dbReference type="Proteomes" id="UP001063166">
    <property type="component" value="Unassembled WGS sequence"/>
</dbReference>
<evidence type="ECO:0000313" key="1">
    <source>
        <dbReference type="EMBL" id="GLB38286.1"/>
    </source>
</evidence>
<reference evidence="1" key="1">
    <citation type="submission" date="2022-07" db="EMBL/GenBank/DDBJ databases">
        <title>The genome of Lyophyllum shimeji provides insight into the initial evolution of ectomycorrhizal fungal genome.</title>
        <authorList>
            <person name="Kobayashi Y."/>
            <person name="Shibata T."/>
            <person name="Hirakawa H."/>
            <person name="Shigenobu S."/>
            <person name="Nishiyama T."/>
            <person name="Yamada A."/>
            <person name="Hasebe M."/>
            <person name="Kawaguchi M."/>
        </authorList>
    </citation>
    <scope>NUCLEOTIDE SEQUENCE</scope>
    <source>
        <strain evidence="1">AT787</strain>
    </source>
</reference>
<keyword evidence="2" id="KW-1185">Reference proteome</keyword>
<protein>
    <submittedName>
        <fullName evidence="1">Uncharacterized protein</fullName>
    </submittedName>
</protein>